<dbReference type="GO" id="GO:0016324">
    <property type="term" value="C:apical plasma membrane"/>
    <property type="evidence" value="ECO:0007669"/>
    <property type="project" value="TreeGrafter"/>
</dbReference>
<evidence type="ECO:0000256" key="5">
    <source>
        <dbReference type="SAM" id="MobiDB-lite"/>
    </source>
</evidence>
<evidence type="ECO:0000256" key="4">
    <source>
        <dbReference type="ARBA" id="ARBA00023306"/>
    </source>
</evidence>
<proteinExistence type="inferred from homology"/>
<evidence type="ECO:0000313" key="8">
    <source>
        <dbReference type="Proteomes" id="UP000675881"/>
    </source>
</evidence>
<protein>
    <submittedName>
        <fullName evidence="7">PARD3</fullName>
    </submittedName>
</protein>
<name>A0A7R8CAG8_LEPSM</name>
<evidence type="ECO:0000256" key="2">
    <source>
        <dbReference type="ARBA" id="ARBA00022618"/>
    </source>
</evidence>
<feature type="compositionally biased region" description="Basic and acidic residues" evidence="5">
    <location>
        <begin position="80"/>
        <end position="90"/>
    </location>
</feature>
<feature type="compositionally biased region" description="Low complexity" evidence="5">
    <location>
        <begin position="709"/>
        <end position="724"/>
    </location>
</feature>
<accession>A0A7R8CAG8</accession>
<feature type="compositionally biased region" description="Low complexity" evidence="5">
    <location>
        <begin position="995"/>
        <end position="1012"/>
    </location>
</feature>
<dbReference type="CDD" id="cd23059">
    <property type="entry name" value="PDZ3_Par3-like"/>
    <property type="match status" value="1"/>
</dbReference>
<comment type="similarity">
    <text evidence="1">Belongs to the PAR3 family.</text>
</comment>
<evidence type="ECO:0000259" key="6">
    <source>
        <dbReference type="PROSITE" id="PS50106"/>
    </source>
</evidence>
<dbReference type="GO" id="GO:0008104">
    <property type="term" value="P:intracellular protein localization"/>
    <property type="evidence" value="ECO:0007669"/>
    <property type="project" value="TreeGrafter"/>
</dbReference>
<evidence type="ECO:0000256" key="3">
    <source>
        <dbReference type="ARBA" id="ARBA00022737"/>
    </source>
</evidence>
<feature type="compositionally biased region" description="Polar residues" evidence="5">
    <location>
        <begin position="1013"/>
        <end position="1027"/>
    </location>
</feature>
<dbReference type="Pfam" id="PF12053">
    <property type="entry name" value="Par3_HAL_N_term"/>
    <property type="match status" value="1"/>
</dbReference>
<dbReference type="Pfam" id="PF00595">
    <property type="entry name" value="PDZ"/>
    <property type="match status" value="3"/>
</dbReference>
<feature type="region of interest" description="Disordered" evidence="5">
    <location>
        <begin position="900"/>
        <end position="937"/>
    </location>
</feature>
<feature type="region of interest" description="Disordered" evidence="5">
    <location>
        <begin position="177"/>
        <end position="207"/>
    </location>
</feature>
<dbReference type="InterPro" id="IPR036034">
    <property type="entry name" value="PDZ_sf"/>
</dbReference>
<feature type="region of interest" description="Disordered" evidence="5">
    <location>
        <begin position="952"/>
        <end position="1045"/>
    </location>
</feature>
<dbReference type="InterPro" id="IPR021922">
    <property type="entry name" value="Par3/HAL_N"/>
</dbReference>
<dbReference type="SMART" id="SM00228">
    <property type="entry name" value="PDZ"/>
    <property type="match status" value="3"/>
</dbReference>
<evidence type="ECO:0000313" key="7">
    <source>
        <dbReference type="EMBL" id="CAF2750902.1"/>
    </source>
</evidence>
<dbReference type="PANTHER" id="PTHR16484:SF17">
    <property type="entry name" value="BAZOOKA, ISOFORM B"/>
    <property type="match status" value="1"/>
</dbReference>
<feature type="domain" description="PDZ" evidence="6">
    <location>
        <begin position="513"/>
        <end position="590"/>
    </location>
</feature>
<feature type="region of interest" description="Disordered" evidence="5">
    <location>
        <begin position="1112"/>
        <end position="1194"/>
    </location>
</feature>
<dbReference type="PANTHER" id="PTHR16484">
    <property type="entry name" value="PARTITIONING DEFECTIVE 3 RELATED"/>
    <property type="match status" value="1"/>
</dbReference>
<feature type="compositionally biased region" description="Low complexity" evidence="5">
    <location>
        <begin position="664"/>
        <end position="679"/>
    </location>
</feature>
<gene>
    <name evidence="7" type="ORF">LSAA_2138</name>
</gene>
<feature type="compositionally biased region" description="Gly residues" evidence="5">
    <location>
        <begin position="904"/>
        <end position="915"/>
    </location>
</feature>
<feature type="compositionally biased region" description="Low complexity" evidence="5">
    <location>
        <begin position="1112"/>
        <end position="1122"/>
    </location>
</feature>
<dbReference type="Gene3D" id="2.30.42.10">
    <property type="match status" value="3"/>
</dbReference>
<feature type="region of interest" description="Disordered" evidence="5">
    <location>
        <begin position="80"/>
        <end position="108"/>
    </location>
</feature>
<dbReference type="GO" id="GO:0045197">
    <property type="term" value="P:establishment or maintenance of epithelial cell apical/basal polarity"/>
    <property type="evidence" value="ECO:0007669"/>
    <property type="project" value="TreeGrafter"/>
</dbReference>
<keyword evidence="2" id="KW-0132">Cell division</keyword>
<feature type="domain" description="PDZ" evidence="6">
    <location>
        <begin position="221"/>
        <end position="304"/>
    </location>
</feature>
<dbReference type="CDD" id="cd23058">
    <property type="entry name" value="PDZ2_Par3-like"/>
    <property type="match status" value="1"/>
</dbReference>
<dbReference type="GO" id="GO:0005912">
    <property type="term" value="C:adherens junction"/>
    <property type="evidence" value="ECO:0007669"/>
    <property type="project" value="TreeGrafter"/>
</dbReference>
<dbReference type="GO" id="GO:0000226">
    <property type="term" value="P:microtubule cytoskeleton organization"/>
    <property type="evidence" value="ECO:0007669"/>
    <property type="project" value="TreeGrafter"/>
</dbReference>
<feature type="compositionally biased region" description="Basic and acidic residues" evidence="5">
    <location>
        <begin position="800"/>
        <end position="812"/>
    </location>
</feature>
<sequence>MKVTISFSGTKIVVPCGEGDISVRELTALATTRYKKAIGKPGDYWVSVSSLKSYEGGILDPDDYIVDVCDDREQLQALFDDERGSQHSHGDGMSSEESPNDPSAQVRRGSEPILNHVESEGLNSPRLPPPPSRVSQMADAFESRVALHENGGGVILHDPSSQQTTKLNVPYISYPKSEEKPSATLSPRPNSSPILNMITSPEGDEMGSRESRELKERLCGVVEVVIPNEVGPLGIHVVPCEMDGRLVVQGIEPGGRVDRNGRLAVGDEVVDINGCCLTDVSFNKAQDIFKKALLDHELRLREGEFYQENSDNKENISEKKIGDLVPGTKITSAVNANNTRKIGKVMKITLTKGAAGLGFSITGRDNAPGGTTPIYIKNVLPKGAAIEEGNLKPGDRLLEVNSCRVDGMGQSEVVSLLRSAPLHSNLELVVSRHLDTTSNTISQTTPIHTNSLNISTSYGHEMEDNSTQVPPPSTLITQPKMPKDFKSHSPSPHGGPISADEFPWKHREILTFDIPVHDTERAGLGVSVKGKTSTGKAGIIDLGIFVKSVLHGGAASRDGRLRTNDQLVNINGLSLLGKPNPQAMETLRKAMHEEGPVPGIISLTIARRLDDDNLEDNRRVQQPQQQQVFPNVQKTAVEKRDSLSSLMTSSSDDMVREYNVSAPSSSSNSNNNGSSNNNNFKVPGAVRNPVIDRLMGKDSLNSGNDHRSQQQQQQNSQQPGQLQQQNIRNESYYMATHETFNASMIQGSMKGYENPHNIPPPPPPILSVSDSSVMIEQPHFSMDSSGSVPFARDQPGRQSMSEKRHATLDAKNTDTYQKRKKAREQRLQQQQQLQQQAAQIWKKSASLESLTTLGGSTAILKHYSRAEREALKDNYYVRTNSVRVSRSRGCNESFRAAVDRSYEGGNGSHPEGAGGEEFMENDLHHASGPDFEIEDPDLINSKDLDQHHQTQVLGNSGQSGSSAPTNSKKQNRNSRFLKNLGTMFKISGSSGGGSSNQNQGIAQPSNSSSNSNQIAKSRSGGSLSTMTGAGGVDKSKHPEGDGIYDTLVPISSAMTRPGSRVGIADPGQNTGCSDYELIQRHLQSSRSRSHTTGHPLSFEQQQQQNAAVAAAYMRQQQQQQQQLTNPPYRGRPKSNYYDYESWSFQQQQQPHQQQSHHHVYGRYYQQENPPPTQSMYPRGGGGDPIYGINQVGKQ</sequence>
<keyword evidence="8" id="KW-1185">Reference proteome</keyword>
<reference evidence="7" key="1">
    <citation type="submission" date="2021-02" db="EMBL/GenBank/DDBJ databases">
        <authorList>
            <person name="Bekaert M."/>
        </authorList>
    </citation>
    <scope>NUCLEOTIDE SEQUENCE</scope>
    <source>
        <strain evidence="7">IoA-00</strain>
    </source>
</reference>
<keyword evidence="3" id="KW-0677">Repeat</keyword>
<dbReference type="InterPro" id="IPR001478">
    <property type="entry name" value="PDZ"/>
</dbReference>
<dbReference type="GO" id="GO:0043296">
    <property type="term" value="C:apical junction complex"/>
    <property type="evidence" value="ECO:0007669"/>
    <property type="project" value="TreeGrafter"/>
</dbReference>
<feature type="region of interest" description="Disordered" evidence="5">
    <location>
        <begin position="659"/>
        <end position="724"/>
    </location>
</feature>
<dbReference type="SUPFAM" id="SSF50156">
    <property type="entry name" value="PDZ domain-like"/>
    <property type="match status" value="3"/>
</dbReference>
<dbReference type="OrthoDB" id="6264899at2759"/>
<dbReference type="GO" id="GO:0005938">
    <property type="term" value="C:cell cortex"/>
    <property type="evidence" value="ECO:0007669"/>
    <property type="project" value="TreeGrafter"/>
</dbReference>
<dbReference type="GO" id="GO:0051660">
    <property type="term" value="P:establishment of centrosome localization"/>
    <property type="evidence" value="ECO:0007669"/>
    <property type="project" value="TreeGrafter"/>
</dbReference>
<dbReference type="AlphaFoldDB" id="A0A7R8CAG8"/>
<dbReference type="GO" id="GO:0035091">
    <property type="term" value="F:phosphatidylinositol binding"/>
    <property type="evidence" value="ECO:0007669"/>
    <property type="project" value="TreeGrafter"/>
</dbReference>
<dbReference type="GO" id="GO:0030010">
    <property type="term" value="P:establishment of cell polarity"/>
    <property type="evidence" value="ECO:0007669"/>
    <property type="project" value="TreeGrafter"/>
</dbReference>
<dbReference type="InterPro" id="IPR052213">
    <property type="entry name" value="PAR3"/>
</dbReference>
<dbReference type="PROSITE" id="PS50106">
    <property type="entry name" value="PDZ"/>
    <property type="match status" value="3"/>
</dbReference>
<feature type="region of interest" description="Disordered" evidence="5">
    <location>
        <begin position="779"/>
        <end position="816"/>
    </location>
</feature>
<dbReference type="EMBL" id="HG994580">
    <property type="protein sequence ID" value="CAF2750902.1"/>
    <property type="molecule type" value="Genomic_DNA"/>
</dbReference>
<dbReference type="GO" id="GO:0051301">
    <property type="term" value="P:cell division"/>
    <property type="evidence" value="ECO:0007669"/>
    <property type="project" value="UniProtKB-KW"/>
</dbReference>
<dbReference type="Proteomes" id="UP000675881">
    <property type="component" value="Chromosome 1"/>
</dbReference>
<keyword evidence="4" id="KW-0131">Cell cycle</keyword>
<dbReference type="Gene3D" id="3.10.20.90">
    <property type="entry name" value="Phosphatidylinositol 3-kinase Catalytic Subunit, Chain A, domain 1"/>
    <property type="match status" value="1"/>
</dbReference>
<dbReference type="GO" id="GO:0007155">
    <property type="term" value="P:cell adhesion"/>
    <property type="evidence" value="ECO:0007669"/>
    <property type="project" value="TreeGrafter"/>
</dbReference>
<feature type="compositionally biased region" description="Polar residues" evidence="5">
    <location>
        <begin position="183"/>
        <end position="199"/>
    </location>
</feature>
<evidence type="ECO:0000256" key="1">
    <source>
        <dbReference type="ARBA" id="ARBA00005358"/>
    </source>
</evidence>
<feature type="compositionally biased region" description="Polar residues" evidence="5">
    <location>
        <begin position="952"/>
        <end position="976"/>
    </location>
</feature>
<organism evidence="7 8">
    <name type="scientific">Lepeophtheirus salmonis</name>
    <name type="common">Salmon louse</name>
    <name type="synonym">Caligus salmonis</name>
    <dbReference type="NCBI Taxonomy" id="72036"/>
    <lineage>
        <taxon>Eukaryota</taxon>
        <taxon>Metazoa</taxon>
        <taxon>Ecdysozoa</taxon>
        <taxon>Arthropoda</taxon>
        <taxon>Crustacea</taxon>
        <taxon>Multicrustacea</taxon>
        <taxon>Hexanauplia</taxon>
        <taxon>Copepoda</taxon>
        <taxon>Siphonostomatoida</taxon>
        <taxon>Caligidae</taxon>
        <taxon>Lepeophtheirus</taxon>
    </lineage>
</organism>
<feature type="domain" description="PDZ" evidence="6">
    <location>
        <begin position="347"/>
        <end position="432"/>
    </location>
</feature>